<dbReference type="Proteomes" id="UP001497680">
    <property type="component" value="Unassembled WGS sequence"/>
</dbReference>
<gene>
    <name evidence="1" type="ORF">F4821DRAFT_234176</name>
</gene>
<keyword evidence="2" id="KW-1185">Reference proteome</keyword>
<evidence type="ECO:0000313" key="1">
    <source>
        <dbReference type="EMBL" id="KAI6088285.1"/>
    </source>
</evidence>
<proteinExistence type="predicted"/>
<accession>A0ACC0D7D9</accession>
<protein>
    <submittedName>
        <fullName evidence="1">Uncharacterized protein</fullName>
    </submittedName>
</protein>
<sequence>MALPRSVVGELQRCLNADPPAPKNFSVTGIGPGIMGTGLVRRGNWFTCVPLWPIIIPLLVPLLTWLNPNGV</sequence>
<evidence type="ECO:0000313" key="2">
    <source>
        <dbReference type="Proteomes" id="UP001497680"/>
    </source>
</evidence>
<dbReference type="EMBL" id="MU394302">
    <property type="protein sequence ID" value="KAI6088285.1"/>
    <property type="molecule type" value="Genomic_DNA"/>
</dbReference>
<reference evidence="1 2" key="1">
    <citation type="journal article" date="2022" name="New Phytol.">
        <title>Ecological generalism drives hyperdiversity of secondary metabolite gene clusters in xylarialean endophytes.</title>
        <authorList>
            <person name="Franco M.E.E."/>
            <person name="Wisecaver J.H."/>
            <person name="Arnold A.E."/>
            <person name="Ju Y.M."/>
            <person name="Slot J.C."/>
            <person name="Ahrendt S."/>
            <person name="Moore L.P."/>
            <person name="Eastman K.E."/>
            <person name="Scott K."/>
            <person name="Konkel Z."/>
            <person name="Mondo S.J."/>
            <person name="Kuo A."/>
            <person name="Hayes R.D."/>
            <person name="Haridas S."/>
            <person name="Andreopoulos B."/>
            <person name="Riley R."/>
            <person name="LaButti K."/>
            <person name="Pangilinan J."/>
            <person name="Lipzen A."/>
            <person name="Amirebrahimi M."/>
            <person name="Yan J."/>
            <person name="Adam C."/>
            <person name="Keymanesh K."/>
            <person name="Ng V."/>
            <person name="Louie K."/>
            <person name="Northen T."/>
            <person name="Drula E."/>
            <person name="Henrissat B."/>
            <person name="Hsieh H.M."/>
            <person name="Youens-Clark K."/>
            <person name="Lutzoni F."/>
            <person name="Miadlikowska J."/>
            <person name="Eastwood D.C."/>
            <person name="Hamelin R.C."/>
            <person name="Grigoriev I.V."/>
            <person name="U'Ren J.M."/>
        </authorList>
    </citation>
    <scope>NUCLEOTIDE SEQUENCE [LARGE SCALE GENOMIC DNA]</scope>
    <source>
        <strain evidence="1 2">ER1909</strain>
    </source>
</reference>
<comment type="caution">
    <text evidence="1">The sequence shown here is derived from an EMBL/GenBank/DDBJ whole genome shotgun (WGS) entry which is preliminary data.</text>
</comment>
<organism evidence="1 2">
    <name type="scientific">Hypoxylon rubiginosum</name>
    <dbReference type="NCBI Taxonomy" id="110542"/>
    <lineage>
        <taxon>Eukaryota</taxon>
        <taxon>Fungi</taxon>
        <taxon>Dikarya</taxon>
        <taxon>Ascomycota</taxon>
        <taxon>Pezizomycotina</taxon>
        <taxon>Sordariomycetes</taxon>
        <taxon>Xylariomycetidae</taxon>
        <taxon>Xylariales</taxon>
        <taxon>Hypoxylaceae</taxon>
        <taxon>Hypoxylon</taxon>
    </lineage>
</organism>
<name>A0ACC0D7D9_9PEZI</name>